<accession>A0A0A9H322</accession>
<protein>
    <submittedName>
        <fullName evidence="1">Uncharacterized protein</fullName>
    </submittedName>
</protein>
<dbReference type="EMBL" id="GBRH01166749">
    <property type="protein sequence ID" value="JAE31147.1"/>
    <property type="molecule type" value="Transcribed_RNA"/>
</dbReference>
<dbReference type="AlphaFoldDB" id="A0A0A9H322"/>
<organism evidence="1">
    <name type="scientific">Arundo donax</name>
    <name type="common">Giant reed</name>
    <name type="synonym">Donax arundinaceus</name>
    <dbReference type="NCBI Taxonomy" id="35708"/>
    <lineage>
        <taxon>Eukaryota</taxon>
        <taxon>Viridiplantae</taxon>
        <taxon>Streptophyta</taxon>
        <taxon>Embryophyta</taxon>
        <taxon>Tracheophyta</taxon>
        <taxon>Spermatophyta</taxon>
        <taxon>Magnoliopsida</taxon>
        <taxon>Liliopsida</taxon>
        <taxon>Poales</taxon>
        <taxon>Poaceae</taxon>
        <taxon>PACMAD clade</taxon>
        <taxon>Arundinoideae</taxon>
        <taxon>Arundineae</taxon>
        <taxon>Arundo</taxon>
    </lineage>
</organism>
<reference evidence="1" key="1">
    <citation type="submission" date="2014-09" db="EMBL/GenBank/DDBJ databases">
        <authorList>
            <person name="Magalhaes I.L.F."/>
            <person name="Oliveira U."/>
            <person name="Santos F.R."/>
            <person name="Vidigal T.H.D.A."/>
            <person name="Brescovit A.D."/>
            <person name="Santos A.J."/>
        </authorList>
    </citation>
    <scope>NUCLEOTIDE SEQUENCE</scope>
    <source>
        <tissue evidence="1">Shoot tissue taken approximately 20 cm above the soil surface</tissue>
    </source>
</reference>
<evidence type="ECO:0000313" key="1">
    <source>
        <dbReference type="EMBL" id="JAE31147.1"/>
    </source>
</evidence>
<name>A0A0A9H322_ARUDO</name>
<reference evidence="1" key="2">
    <citation type="journal article" date="2015" name="Data Brief">
        <title>Shoot transcriptome of the giant reed, Arundo donax.</title>
        <authorList>
            <person name="Barrero R.A."/>
            <person name="Guerrero F.D."/>
            <person name="Moolhuijzen P."/>
            <person name="Goolsby J.A."/>
            <person name="Tidwell J."/>
            <person name="Bellgard S.E."/>
            <person name="Bellgard M.I."/>
        </authorList>
    </citation>
    <scope>NUCLEOTIDE SEQUENCE</scope>
    <source>
        <tissue evidence="1">Shoot tissue taken approximately 20 cm above the soil surface</tissue>
    </source>
</reference>
<sequence length="19" mass="2250">MCKLYSLRLSLKRSLDCYG</sequence>
<proteinExistence type="predicted"/>